<dbReference type="EMBL" id="FCOK02000003">
    <property type="protein sequence ID" value="SAL14637.1"/>
    <property type="molecule type" value="Genomic_DNA"/>
</dbReference>
<reference evidence="2 3" key="1">
    <citation type="submission" date="2016-01" db="EMBL/GenBank/DDBJ databases">
        <authorList>
            <person name="Oliw E.H."/>
        </authorList>
    </citation>
    <scope>NUCLEOTIDE SEQUENCE [LARGE SCALE GENOMIC DNA]</scope>
    <source>
        <strain evidence="2">LMG 27134</strain>
    </source>
</reference>
<evidence type="ECO:0000259" key="1">
    <source>
        <dbReference type="Pfam" id="PF03886"/>
    </source>
</evidence>
<sequence length="222" mass="23373">MPNTILQAMRLSKRAARPLPRARSGFTSLAVIAVVAVLAGCASGPPAAVSNIRYDLGAPAPLANTMNMPPVKVLAVSAAKNLDTDAFVYRLKYADAQRTGSYADSRWTMSPAELFTQRLRAALASRGPVLTGADPVRAPMLQVDLTDFEQVFDAPEQSHGEVSARVTLSQHGQVVSQRTFIARAPSYTADAAGGARALAAASDDLIAQMAAWLGVQPLVASQ</sequence>
<proteinExistence type="predicted"/>
<protein>
    <submittedName>
        <fullName evidence="2">Lipoprotein</fullName>
    </submittedName>
</protein>
<keyword evidence="2" id="KW-0449">Lipoprotein</keyword>
<evidence type="ECO:0000313" key="3">
    <source>
        <dbReference type="Proteomes" id="UP000054683"/>
    </source>
</evidence>
<dbReference type="Proteomes" id="UP000054683">
    <property type="component" value="Unassembled WGS sequence"/>
</dbReference>
<evidence type="ECO:0000313" key="2">
    <source>
        <dbReference type="EMBL" id="SAL14637.1"/>
    </source>
</evidence>
<dbReference type="RefSeq" id="WP_407923008.1">
    <property type="nucleotide sequence ID" value="NZ_FCOK02000003.1"/>
</dbReference>
<organism evidence="2 3">
    <name type="scientific">Caballeronia udeis</name>
    <dbReference type="NCBI Taxonomy" id="1232866"/>
    <lineage>
        <taxon>Bacteria</taxon>
        <taxon>Pseudomonadati</taxon>
        <taxon>Pseudomonadota</taxon>
        <taxon>Betaproteobacteria</taxon>
        <taxon>Burkholderiales</taxon>
        <taxon>Burkholderiaceae</taxon>
        <taxon>Caballeronia</taxon>
    </lineage>
</organism>
<dbReference type="AlphaFoldDB" id="A0A158F495"/>
<name>A0A158F495_9BURK</name>
<dbReference type="Pfam" id="PF03886">
    <property type="entry name" value="ABC_trans_aux"/>
    <property type="match status" value="1"/>
</dbReference>
<dbReference type="Gene3D" id="3.40.50.10610">
    <property type="entry name" value="ABC-type transport auxiliary lipoprotein component"/>
    <property type="match status" value="1"/>
</dbReference>
<dbReference type="InterPro" id="IPR005586">
    <property type="entry name" value="ABC_trans_aux"/>
</dbReference>
<gene>
    <name evidence="2" type="ORF">AWB69_00608</name>
</gene>
<feature type="domain" description="ABC-type transport auxiliary lipoprotein component" evidence="1">
    <location>
        <begin position="54"/>
        <end position="210"/>
    </location>
</feature>
<accession>A0A158F495</accession>
<dbReference type="SUPFAM" id="SSF159594">
    <property type="entry name" value="XCC0632-like"/>
    <property type="match status" value="1"/>
</dbReference>